<dbReference type="PANTHER" id="PTHR41791:SF1">
    <property type="entry name" value="SSL7039 PROTEIN"/>
    <property type="match status" value="1"/>
</dbReference>
<sequence length="129" mass="14581">MGLGSPPGPVKKDVHQVRLTWFIRPPTLKMFTLLFHPEFTKFFLGIKDKTTQLRVNARLVKMRQGLLGDVEPIGDGVWEAKIDFGAGWRIYFIQTGYEILFLLGGGTKKGQQKDIDAARKLARALKNKP</sequence>
<evidence type="ECO:0000313" key="2">
    <source>
        <dbReference type="Proteomes" id="UP000785613"/>
    </source>
</evidence>
<comment type="caution">
    <text evidence="1">The sequence shown here is derived from an EMBL/GenBank/DDBJ whole genome shotgun (WGS) entry which is preliminary data.</text>
</comment>
<dbReference type="InterPro" id="IPR014056">
    <property type="entry name" value="TypeIITA-like_toxin_pred"/>
</dbReference>
<dbReference type="EMBL" id="VUYU01000019">
    <property type="protein sequence ID" value="NHZ36627.1"/>
    <property type="molecule type" value="Genomic_DNA"/>
</dbReference>
<dbReference type="NCBIfam" id="TIGR02683">
    <property type="entry name" value="upstrm_HI1419"/>
    <property type="match status" value="1"/>
</dbReference>
<protein>
    <submittedName>
        <fullName evidence="1">Type II toxin-antitoxin system RelE/ParE family toxin</fullName>
    </submittedName>
</protein>
<accession>A0ABX0LQF4</accession>
<gene>
    <name evidence="1" type="ORF">F0185_23970</name>
</gene>
<reference evidence="1 2" key="1">
    <citation type="submission" date="2019-09" db="EMBL/GenBank/DDBJ databases">
        <title>Taxonomy of Antarctic Massilia spp.: description of Massilia rubra sp. nov., Massilia aquatica sp. nov., Massilia mucilaginosa sp. nov., Massilia frigida sp. nov. isolated from streams, lakes and regoliths.</title>
        <authorList>
            <person name="Holochova P."/>
            <person name="Sedlacek I."/>
            <person name="Kralova S."/>
            <person name="Maslanova I."/>
            <person name="Busse H.-J."/>
            <person name="Stankova E."/>
            <person name="Vrbovska V."/>
            <person name="Kovarovic V."/>
            <person name="Bartak M."/>
            <person name="Svec P."/>
            <person name="Pantucek R."/>
        </authorList>
    </citation>
    <scope>NUCLEOTIDE SEQUENCE [LARGE SCALE GENOMIC DNA]</scope>
    <source>
        <strain evidence="1 2">CCM 8692</strain>
    </source>
</reference>
<organism evidence="1 2">
    <name type="scientific">Massilia rubra</name>
    <dbReference type="NCBI Taxonomy" id="2607910"/>
    <lineage>
        <taxon>Bacteria</taxon>
        <taxon>Pseudomonadati</taxon>
        <taxon>Pseudomonadota</taxon>
        <taxon>Betaproteobacteria</taxon>
        <taxon>Burkholderiales</taxon>
        <taxon>Oxalobacteraceae</taxon>
        <taxon>Telluria group</taxon>
        <taxon>Massilia</taxon>
    </lineage>
</organism>
<proteinExistence type="predicted"/>
<evidence type="ECO:0000313" key="1">
    <source>
        <dbReference type="EMBL" id="NHZ36627.1"/>
    </source>
</evidence>
<dbReference type="RefSeq" id="WP_308624244.1">
    <property type="nucleotide sequence ID" value="NZ_VUYU01000019.1"/>
</dbReference>
<dbReference type="PANTHER" id="PTHR41791">
    <property type="entry name" value="SSL7039 PROTEIN"/>
    <property type="match status" value="1"/>
</dbReference>
<dbReference type="Proteomes" id="UP000785613">
    <property type="component" value="Unassembled WGS sequence"/>
</dbReference>
<keyword evidence="2" id="KW-1185">Reference proteome</keyword>
<name>A0ABX0LQF4_9BURK</name>